<proteinExistence type="predicted"/>
<evidence type="ECO:0000259" key="5">
    <source>
        <dbReference type="PROSITE" id="PS50803"/>
    </source>
</evidence>
<keyword evidence="3" id="KW-0371">Homeobox</keyword>
<accession>A0A8C4QMM1</accession>
<feature type="domain" description="OAR" evidence="5">
    <location>
        <begin position="198"/>
        <end position="211"/>
    </location>
</feature>
<dbReference type="InterPro" id="IPR001356">
    <property type="entry name" value="HD"/>
</dbReference>
<dbReference type="SUPFAM" id="SSF46689">
    <property type="entry name" value="Homeodomain-like"/>
    <property type="match status" value="1"/>
</dbReference>
<dbReference type="InterPro" id="IPR003654">
    <property type="entry name" value="OAR_dom"/>
</dbReference>
<dbReference type="InterPro" id="IPR009057">
    <property type="entry name" value="Homeodomain-like_sf"/>
</dbReference>
<reference evidence="6" key="1">
    <citation type="submission" date="2025-08" db="UniProtKB">
        <authorList>
            <consortium name="Ensembl"/>
        </authorList>
    </citation>
    <scope>IDENTIFICATION</scope>
</reference>
<dbReference type="Ensembl" id="ENSEBUT00000018374.1">
    <property type="protein sequence ID" value="ENSEBUP00000017798.1"/>
    <property type="gene ID" value="ENSEBUG00000011126.1"/>
</dbReference>
<dbReference type="PROSITE" id="PS50803">
    <property type="entry name" value="OAR"/>
    <property type="match status" value="1"/>
</dbReference>
<dbReference type="GO" id="GO:0030182">
    <property type="term" value="P:neuron differentiation"/>
    <property type="evidence" value="ECO:0007669"/>
    <property type="project" value="TreeGrafter"/>
</dbReference>
<evidence type="ECO:0000313" key="7">
    <source>
        <dbReference type="Proteomes" id="UP000694388"/>
    </source>
</evidence>
<dbReference type="PANTHER" id="PTHR46770:SF1">
    <property type="entry name" value="HOMEOBOX PROTEIN ORTHOPEDIA"/>
    <property type="match status" value="1"/>
</dbReference>
<organism evidence="6 7">
    <name type="scientific">Eptatretus burgeri</name>
    <name type="common">Inshore hagfish</name>
    <dbReference type="NCBI Taxonomy" id="7764"/>
    <lineage>
        <taxon>Eukaryota</taxon>
        <taxon>Metazoa</taxon>
        <taxon>Chordata</taxon>
        <taxon>Craniata</taxon>
        <taxon>Vertebrata</taxon>
        <taxon>Cyclostomata</taxon>
        <taxon>Myxini</taxon>
        <taxon>Myxiniformes</taxon>
        <taxon>Myxinidae</taxon>
        <taxon>Eptatretinae</taxon>
        <taxon>Eptatretus</taxon>
    </lineage>
</organism>
<evidence type="ECO:0000259" key="4">
    <source>
        <dbReference type="PROSITE" id="PS50071"/>
    </source>
</evidence>
<keyword evidence="2" id="KW-0217">Developmental protein</keyword>
<dbReference type="GO" id="GO:0003677">
    <property type="term" value="F:DNA binding"/>
    <property type="evidence" value="ECO:0007669"/>
    <property type="project" value="UniProtKB-UniRule"/>
</dbReference>
<sequence>MQKYSVGIVNVKKKQQNGSEVIKMFICIFFFLRFHRVPLGCASTSLFALSRTMQVWFQNRRAKWKKRKKTTNVFRSPGALLPPAGLSQFPPSMGDPLCFASDARWPAAMQGVTSLPLGPSLSRQQAMSQSLSQCSLAGPNSMGLPPNGAGLQSHALYQPTFPGMVSTSLGGPAQVNSVPTGSPQLCGSPEAGDMWRGTSIASLRRKALEHTVSMSFA</sequence>
<evidence type="ECO:0000256" key="1">
    <source>
        <dbReference type="ARBA" id="ARBA00004123"/>
    </source>
</evidence>
<dbReference type="Gene3D" id="1.10.10.60">
    <property type="entry name" value="Homeodomain-like"/>
    <property type="match status" value="1"/>
</dbReference>
<dbReference type="InterPro" id="IPR051895">
    <property type="entry name" value="OTP_Homeobox"/>
</dbReference>
<keyword evidence="7" id="KW-1185">Reference proteome</keyword>
<dbReference type="Proteomes" id="UP000694388">
    <property type="component" value="Unplaced"/>
</dbReference>
<evidence type="ECO:0000313" key="6">
    <source>
        <dbReference type="Ensembl" id="ENSEBUP00000017798.1"/>
    </source>
</evidence>
<evidence type="ECO:0000256" key="3">
    <source>
        <dbReference type="PROSITE-ProRule" id="PRU00108"/>
    </source>
</evidence>
<dbReference type="GO" id="GO:0005634">
    <property type="term" value="C:nucleus"/>
    <property type="evidence" value="ECO:0007669"/>
    <property type="project" value="UniProtKB-SubCell"/>
</dbReference>
<name>A0A8C4QMM1_EPTBU</name>
<dbReference type="PROSITE" id="PS50071">
    <property type="entry name" value="HOMEOBOX_2"/>
    <property type="match status" value="1"/>
</dbReference>
<dbReference type="GeneTree" id="ENSGT00940000159952"/>
<evidence type="ECO:0000256" key="2">
    <source>
        <dbReference type="ARBA" id="ARBA00022473"/>
    </source>
</evidence>
<feature type="domain" description="Homeobox" evidence="4">
    <location>
        <begin position="51"/>
        <end position="67"/>
    </location>
</feature>
<protein>
    <submittedName>
        <fullName evidence="6">Orthopedia homeobox a</fullName>
    </submittedName>
</protein>
<dbReference type="PANTHER" id="PTHR46770">
    <property type="entry name" value="HOMEOBOX PROTEIN ORTHOPEDIA"/>
    <property type="match status" value="1"/>
</dbReference>
<comment type="subcellular location">
    <subcellularLocation>
        <location evidence="1 3">Nucleus</location>
    </subcellularLocation>
</comment>
<keyword evidence="3" id="KW-0238">DNA-binding</keyword>
<dbReference type="AlphaFoldDB" id="A0A8C4QMM1"/>
<reference evidence="6" key="2">
    <citation type="submission" date="2025-09" db="UniProtKB">
        <authorList>
            <consortium name="Ensembl"/>
        </authorList>
    </citation>
    <scope>IDENTIFICATION</scope>
</reference>
<keyword evidence="3" id="KW-0539">Nucleus</keyword>
<feature type="DNA-binding region" description="Homeobox" evidence="3">
    <location>
        <begin position="53"/>
        <end position="68"/>
    </location>
</feature>
<dbReference type="Pfam" id="PF03826">
    <property type="entry name" value="OAR"/>
    <property type="match status" value="1"/>
</dbReference>
<dbReference type="OMA" id="PSMAQID"/>